<proteinExistence type="predicted"/>
<protein>
    <submittedName>
        <fullName evidence="1">Uncharacterized protein</fullName>
    </submittedName>
</protein>
<sequence length="86" mass="9677">MVIGEKWRTPEQVINGDGIDQYAMTTVSWRAIQQINEVKNTQASEIQRLSETVLTQQQQLTDFAALTESLTSRLAALEERVALLEA</sequence>
<dbReference type="EMBL" id="JAUUTW010000032">
    <property type="protein sequence ID" value="MDP1453832.1"/>
    <property type="molecule type" value="Genomic_DNA"/>
</dbReference>
<organism evidence="1 2">
    <name type="scientific">Peribacillus frigoritolerans</name>
    <dbReference type="NCBI Taxonomy" id="450367"/>
    <lineage>
        <taxon>Bacteria</taxon>
        <taxon>Bacillati</taxon>
        <taxon>Bacillota</taxon>
        <taxon>Bacilli</taxon>
        <taxon>Bacillales</taxon>
        <taxon>Bacillaceae</taxon>
        <taxon>Peribacillus</taxon>
    </lineage>
</organism>
<evidence type="ECO:0000313" key="2">
    <source>
        <dbReference type="Proteomes" id="UP001178275"/>
    </source>
</evidence>
<comment type="caution">
    <text evidence="1">The sequence shown here is derived from an EMBL/GenBank/DDBJ whole genome shotgun (WGS) entry which is preliminary data.</text>
</comment>
<reference evidence="1" key="1">
    <citation type="submission" date="2023-07" db="EMBL/GenBank/DDBJ databases">
        <title>Murine gut Bacillus species.</title>
        <authorList>
            <person name="Gutman E."/>
            <person name="Hashuel R."/>
            <person name="Litvak Y."/>
        </authorList>
    </citation>
    <scope>NUCLEOTIDE SEQUENCE</scope>
    <source>
        <strain evidence="1">RU293</strain>
    </source>
</reference>
<dbReference type="RefSeq" id="WP_305162135.1">
    <property type="nucleotide sequence ID" value="NZ_JAUUTW010000032.1"/>
</dbReference>
<dbReference type="Proteomes" id="UP001178275">
    <property type="component" value="Unassembled WGS sequence"/>
</dbReference>
<accession>A0AA90P5L6</accession>
<evidence type="ECO:0000313" key="1">
    <source>
        <dbReference type="EMBL" id="MDP1453832.1"/>
    </source>
</evidence>
<name>A0AA90P5L6_9BACI</name>
<gene>
    <name evidence="1" type="ORF">Q8G36_23065</name>
</gene>
<dbReference type="AlphaFoldDB" id="A0AA90P5L6"/>